<evidence type="ECO:0000259" key="2">
    <source>
        <dbReference type="Pfam" id="PF03417"/>
    </source>
</evidence>
<protein>
    <submittedName>
        <fullName evidence="3">Acyl-coenzyme A:6-aminopenicillanic-acid-acyltransferase 40 kDa form</fullName>
    </submittedName>
</protein>
<gene>
    <name evidence="3" type="ORF">BK809_0006062</name>
</gene>
<dbReference type="PANTHER" id="PTHR34180">
    <property type="entry name" value="PEPTIDASE C45"/>
    <property type="match status" value="1"/>
</dbReference>
<dbReference type="Pfam" id="PF03417">
    <property type="entry name" value="AAT"/>
    <property type="match status" value="1"/>
</dbReference>
<dbReference type="InterPro" id="IPR047801">
    <property type="entry name" value="Peptidase_C45"/>
</dbReference>
<dbReference type="OrthoDB" id="189997at2759"/>
<feature type="domain" description="Peptidase C45 hydrolase" evidence="2">
    <location>
        <begin position="122"/>
        <end position="351"/>
    </location>
</feature>
<dbReference type="PANTHER" id="PTHR34180:SF1">
    <property type="entry name" value="BETA-ALANYL-DOPAMINE_CARCININE HYDROLASE"/>
    <property type="match status" value="1"/>
</dbReference>
<dbReference type="EMBL" id="MSZU01000074">
    <property type="protein sequence ID" value="OMP89338.1"/>
    <property type="molecule type" value="Genomic_DNA"/>
</dbReference>
<dbReference type="InterPro" id="IPR047794">
    <property type="entry name" value="C45_proenzyme-like"/>
</dbReference>
<comment type="caution">
    <text evidence="3">The sequence shown here is derived from an EMBL/GenBank/DDBJ whole genome shotgun (WGS) entry which is preliminary data.</text>
</comment>
<evidence type="ECO:0000256" key="1">
    <source>
        <dbReference type="SAM" id="MobiDB-lite"/>
    </source>
</evidence>
<name>A0A1S8BQ25_9PEZI</name>
<feature type="compositionally biased region" description="Polar residues" evidence="1">
    <location>
        <begin position="16"/>
        <end position="30"/>
    </location>
</feature>
<reference evidence="3 4" key="1">
    <citation type="submission" date="2017-01" db="EMBL/GenBank/DDBJ databases">
        <title>Draft genome sequence of Diplodia seriata F98.1, a fungal species involved in grapevine trunk diseases.</title>
        <authorList>
            <person name="Robert-Siegwald G."/>
            <person name="Vallet J."/>
            <person name="Abou-Mansour E."/>
            <person name="Xu J."/>
            <person name="Rey P."/>
            <person name="Bertsch C."/>
            <person name="Rego C."/>
            <person name="Larignon P."/>
            <person name="Fontaine F."/>
            <person name="Lebrun M.-H."/>
        </authorList>
    </citation>
    <scope>NUCLEOTIDE SEQUENCE [LARGE SCALE GENOMIC DNA]</scope>
    <source>
        <strain evidence="3 4">F98.1</strain>
    </source>
</reference>
<dbReference type="InterPro" id="IPR005079">
    <property type="entry name" value="Peptidase_C45_hydrolase"/>
</dbReference>
<feature type="region of interest" description="Disordered" evidence="1">
    <location>
        <begin position="1"/>
        <end position="30"/>
    </location>
</feature>
<proteinExistence type="predicted"/>
<dbReference type="NCBIfam" id="NF040521">
    <property type="entry name" value="C45_proenzyme"/>
    <property type="match status" value="1"/>
</dbReference>
<keyword evidence="3" id="KW-0808">Transferase</keyword>
<sequence length="361" mass="39442">MLQVHCSGTPHEASLPQPNNTGSTNSTQIGRTHGTVARTQVSGSIAFYAQLFQETAKLDWARVRSTALEFEPVMRRKWPAYLDEMRGVAEGAGVELADVLALNVRTEIAFGLFTDGCTMLGWQSPGTSVIAQNWDWRPEQRANIIALSIAARDSVPAIRMVTEAGIIGKMGVNSAGVGCTLNAIRAAGMDPTRMPVHLALRCVLEAWSRDAAVMALDRHGVASSCTISVADADAGAVCLEWSATDVQKLFPDDRGRSYHTNHYLVDHAGVRDSLYLPDSVPRVKRIRQLSEALGDDEPAVPRDVRRLFEDEQGFPTSVNRKALEPRASETLFNIICDLRARKAYVTEGRPTEAAGSFTMEF</sequence>
<accession>A0A1S8BQ25</accession>
<dbReference type="Proteomes" id="UP000190776">
    <property type="component" value="Unassembled WGS sequence"/>
</dbReference>
<dbReference type="GO" id="GO:0016746">
    <property type="term" value="F:acyltransferase activity"/>
    <property type="evidence" value="ECO:0007669"/>
    <property type="project" value="UniProtKB-KW"/>
</dbReference>
<dbReference type="STRING" id="420778.A0A1S8BQ25"/>
<dbReference type="Gene3D" id="1.10.10.2120">
    <property type="match status" value="1"/>
</dbReference>
<evidence type="ECO:0000313" key="3">
    <source>
        <dbReference type="EMBL" id="OMP89338.1"/>
    </source>
</evidence>
<keyword evidence="3" id="KW-0012">Acyltransferase</keyword>
<organism evidence="3 4">
    <name type="scientific">Diplodia seriata</name>
    <dbReference type="NCBI Taxonomy" id="420778"/>
    <lineage>
        <taxon>Eukaryota</taxon>
        <taxon>Fungi</taxon>
        <taxon>Dikarya</taxon>
        <taxon>Ascomycota</taxon>
        <taxon>Pezizomycotina</taxon>
        <taxon>Dothideomycetes</taxon>
        <taxon>Dothideomycetes incertae sedis</taxon>
        <taxon>Botryosphaeriales</taxon>
        <taxon>Botryosphaeriaceae</taxon>
        <taxon>Diplodia</taxon>
    </lineage>
</organism>
<dbReference type="Gene3D" id="3.60.60.10">
    <property type="entry name" value="Penicillin V Acylase, Chain A"/>
    <property type="match status" value="1"/>
</dbReference>
<dbReference type="AlphaFoldDB" id="A0A1S8BQ25"/>
<evidence type="ECO:0000313" key="4">
    <source>
        <dbReference type="Proteomes" id="UP000190776"/>
    </source>
</evidence>